<dbReference type="EMBL" id="ADLN01000104">
    <property type="protein sequence ID" value="EHI58357.1"/>
    <property type="molecule type" value="Genomic_DNA"/>
</dbReference>
<dbReference type="RefSeq" id="WP_006781806.1">
    <property type="nucleotide sequence ID" value="NZ_CP040506.1"/>
</dbReference>
<protein>
    <recommendedName>
        <fullName evidence="1">Calcineurin-like phosphoesterase domain-containing protein</fullName>
    </recommendedName>
</protein>
<evidence type="ECO:0000313" key="2">
    <source>
        <dbReference type="EMBL" id="EHI58357.1"/>
    </source>
</evidence>
<name>G5IJY7_9FIRM</name>
<dbReference type="InterPro" id="IPR004843">
    <property type="entry name" value="Calcineurin-like_PHP"/>
</dbReference>
<dbReference type="Proteomes" id="UP000005384">
    <property type="component" value="Unassembled WGS sequence"/>
</dbReference>
<dbReference type="PANTHER" id="PTHR12905">
    <property type="entry name" value="METALLOPHOSPHOESTERASE"/>
    <property type="match status" value="1"/>
</dbReference>
<comment type="caution">
    <text evidence="2">The sequence shown here is derived from an EMBL/GenBank/DDBJ whole genome shotgun (WGS) entry which is preliminary data.</text>
</comment>
<dbReference type="InterPro" id="IPR051693">
    <property type="entry name" value="UPF0046_metallophosphoest"/>
</dbReference>
<proteinExistence type="predicted"/>
<dbReference type="SUPFAM" id="SSF56300">
    <property type="entry name" value="Metallo-dependent phosphatases"/>
    <property type="match status" value="1"/>
</dbReference>
<reference evidence="2 3" key="1">
    <citation type="submission" date="2011-08" db="EMBL/GenBank/DDBJ databases">
        <title>The Genome Sequence of Clostridium hathewayi WAL-18680.</title>
        <authorList>
            <consortium name="The Broad Institute Genome Sequencing Platform"/>
            <person name="Earl A."/>
            <person name="Ward D."/>
            <person name="Feldgarden M."/>
            <person name="Gevers D."/>
            <person name="Finegold S.M."/>
            <person name="Summanen P.H."/>
            <person name="Molitoris D.R."/>
            <person name="Song M."/>
            <person name="Daigneault M."/>
            <person name="Allen-Vercoe E."/>
            <person name="Young S.K."/>
            <person name="Zeng Q."/>
            <person name="Gargeya S."/>
            <person name="Fitzgerald M."/>
            <person name="Haas B."/>
            <person name="Abouelleil A."/>
            <person name="Alvarado L."/>
            <person name="Arachchi H.M."/>
            <person name="Berlin A."/>
            <person name="Brown A."/>
            <person name="Chapman S.B."/>
            <person name="Chen Z."/>
            <person name="Dunbar C."/>
            <person name="Freedman E."/>
            <person name="Gearin G."/>
            <person name="Gellesch M."/>
            <person name="Goldberg J."/>
            <person name="Griggs A."/>
            <person name="Gujja S."/>
            <person name="Heiman D."/>
            <person name="Howarth C."/>
            <person name="Larson L."/>
            <person name="Lui A."/>
            <person name="MacDonald P.J.P."/>
            <person name="Montmayeur A."/>
            <person name="Murphy C."/>
            <person name="Neiman D."/>
            <person name="Pearson M."/>
            <person name="Priest M."/>
            <person name="Roberts A."/>
            <person name="Saif S."/>
            <person name="Shea T."/>
            <person name="Shenoy N."/>
            <person name="Sisk P."/>
            <person name="Stolte C."/>
            <person name="Sykes S."/>
            <person name="Wortman J."/>
            <person name="Nusbaum C."/>
            <person name="Birren B."/>
        </authorList>
    </citation>
    <scope>NUCLEOTIDE SEQUENCE [LARGE SCALE GENOMIC DNA]</scope>
    <source>
        <strain evidence="2 3">WAL-18680</strain>
    </source>
</reference>
<dbReference type="InterPro" id="IPR029052">
    <property type="entry name" value="Metallo-depent_PP-like"/>
</dbReference>
<organism evidence="2 3">
    <name type="scientific">Hungatella hathewayi WAL-18680</name>
    <dbReference type="NCBI Taxonomy" id="742737"/>
    <lineage>
        <taxon>Bacteria</taxon>
        <taxon>Bacillati</taxon>
        <taxon>Bacillota</taxon>
        <taxon>Clostridia</taxon>
        <taxon>Lachnospirales</taxon>
        <taxon>Lachnospiraceae</taxon>
        <taxon>Hungatella</taxon>
    </lineage>
</organism>
<keyword evidence="3" id="KW-1185">Reference proteome</keyword>
<dbReference type="HOGENOM" id="CLU_095253_0_0_9"/>
<dbReference type="GO" id="GO:0016787">
    <property type="term" value="F:hydrolase activity"/>
    <property type="evidence" value="ECO:0007669"/>
    <property type="project" value="InterPro"/>
</dbReference>
<gene>
    <name evidence="2" type="ORF">HMPREF9473_03815</name>
</gene>
<evidence type="ECO:0000259" key="1">
    <source>
        <dbReference type="Pfam" id="PF00149"/>
    </source>
</evidence>
<evidence type="ECO:0000313" key="3">
    <source>
        <dbReference type="Proteomes" id="UP000005384"/>
    </source>
</evidence>
<sequence>MKILVLADSESKNLYEYYEPEKLQDIDLIISCGDLRPGYLSFFATFSHAPLLYVRGNHDGQYSERPPEGCICIEDSIYRFRGIRIMGLGGSMEYIPGADNQYTERQMARRIRRMGGKLRRSRGIDILVSHAPAFQLNDMEDLPHRGFDCFNRLMKKYEPKYFVHGHVHANYGGNFKRIDQFGTTTVVNAYESYVIEYPDSECTVENRGVLWKTVDRVRQRSML</sequence>
<feature type="domain" description="Calcineurin-like phosphoesterase" evidence="1">
    <location>
        <begin position="13"/>
        <end position="169"/>
    </location>
</feature>
<dbReference type="PATRIC" id="fig|742737.3.peg.3795"/>
<dbReference type="OrthoDB" id="9783591at2"/>
<accession>G5IJY7</accession>
<dbReference type="PANTHER" id="PTHR12905:SF0">
    <property type="entry name" value="CALCINEURIN-LIKE PHOSPHOESTERASE DOMAIN-CONTAINING PROTEIN"/>
    <property type="match status" value="1"/>
</dbReference>
<dbReference type="Gene3D" id="3.60.21.10">
    <property type="match status" value="1"/>
</dbReference>
<dbReference type="Pfam" id="PF00149">
    <property type="entry name" value="Metallophos"/>
    <property type="match status" value="1"/>
</dbReference>
<dbReference type="AlphaFoldDB" id="G5IJY7"/>